<comment type="caution">
    <text evidence="3">The sequence shown here is derived from an EMBL/GenBank/DDBJ whole genome shotgun (WGS) entry which is preliminary data.</text>
</comment>
<dbReference type="EMBL" id="ABCS01000055">
    <property type="protein sequence ID" value="EDM76929.1"/>
    <property type="molecule type" value="Genomic_DNA"/>
</dbReference>
<evidence type="ECO:0000313" key="4">
    <source>
        <dbReference type="Proteomes" id="UP000005801"/>
    </source>
</evidence>
<dbReference type="PANTHER" id="PTHR38102:SF1">
    <property type="entry name" value="PERIPLASMIC CHAPERONE SPY"/>
    <property type="match status" value="1"/>
</dbReference>
<name>A6GB47_9BACT</name>
<evidence type="ECO:0000256" key="1">
    <source>
        <dbReference type="SAM" id="MobiDB-lite"/>
    </source>
</evidence>
<feature type="compositionally biased region" description="Basic residues" evidence="1">
    <location>
        <begin position="351"/>
        <end position="364"/>
    </location>
</feature>
<dbReference type="PROSITE" id="PS51257">
    <property type="entry name" value="PROKAR_LIPOPROTEIN"/>
    <property type="match status" value="1"/>
</dbReference>
<accession>A6GB47</accession>
<organism evidence="3 4">
    <name type="scientific">Plesiocystis pacifica SIR-1</name>
    <dbReference type="NCBI Taxonomy" id="391625"/>
    <lineage>
        <taxon>Bacteria</taxon>
        <taxon>Pseudomonadati</taxon>
        <taxon>Myxococcota</taxon>
        <taxon>Polyangia</taxon>
        <taxon>Nannocystales</taxon>
        <taxon>Nannocystaceae</taxon>
        <taxon>Plesiocystis</taxon>
    </lineage>
</organism>
<dbReference type="GO" id="GO:0051082">
    <property type="term" value="F:unfolded protein binding"/>
    <property type="evidence" value="ECO:0007669"/>
    <property type="project" value="TreeGrafter"/>
</dbReference>
<sequence>MTTTKLSTAFLLATALCFMGACDSELDTDVERSAALDADVDDPAASSELDEPPCSPDDRAMKRGKHRMKPGAKLCAMVECSEEQQAQIEGVFEARKAAAHERFEGMDIDREAHKAMRDQAHQSLAEAFRGEDFDPSVFEAIHAGAKAKFEGEGGVGGDPSAHVDEAVAMLAELTALLTPEQREQLSKEIAAGELPLPHAPHRSRQRHPENGQHREREHSGQAQGEGGKFDRKAHHEARLAHHVERFCEPLACTEDQQSQLRAAFEGAHEERRAEGKPDFAPLAAALSAEGLDEDAAKAALLALKTKGEGKMERGFGSVAAEVHAILTPEQRAQVADEIAAKGPRAMLGKGGKGHGRKHGPRHGRDHGPRHDGN</sequence>
<dbReference type="Gene3D" id="1.20.120.1490">
    <property type="match status" value="2"/>
</dbReference>
<feature type="signal peptide" evidence="2">
    <location>
        <begin position="1"/>
        <end position="21"/>
    </location>
</feature>
<dbReference type="PANTHER" id="PTHR38102">
    <property type="entry name" value="PERIPLASMIC CHAPERONE SPY"/>
    <property type="match status" value="1"/>
</dbReference>
<keyword evidence="4" id="KW-1185">Reference proteome</keyword>
<feature type="region of interest" description="Disordered" evidence="1">
    <location>
        <begin position="37"/>
        <end position="66"/>
    </location>
</feature>
<proteinExistence type="predicted"/>
<dbReference type="STRING" id="391625.PPSIR1_37609"/>
<dbReference type="AlphaFoldDB" id="A6GB47"/>
<evidence type="ECO:0000313" key="3">
    <source>
        <dbReference type="EMBL" id="EDM76929.1"/>
    </source>
</evidence>
<feature type="region of interest" description="Disordered" evidence="1">
    <location>
        <begin position="194"/>
        <end position="232"/>
    </location>
</feature>
<dbReference type="OrthoDB" id="9917801at2"/>
<protein>
    <recommendedName>
        <fullName evidence="5">Lipoprotein</fullName>
    </recommendedName>
</protein>
<feature type="region of interest" description="Disordered" evidence="1">
    <location>
        <begin position="339"/>
        <end position="373"/>
    </location>
</feature>
<feature type="chain" id="PRO_5002693830" description="Lipoprotein" evidence="2">
    <location>
        <begin position="22"/>
        <end position="373"/>
    </location>
</feature>
<reference evidence="3 4" key="1">
    <citation type="submission" date="2007-06" db="EMBL/GenBank/DDBJ databases">
        <authorList>
            <person name="Shimkets L."/>
            <person name="Ferriera S."/>
            <person name="Johnson J."/>
            <person name="Kravitz S."/>
            <person name="Beeson K."/>
            <person name="Sutton G."/>
            <person name="Rogers Y.-H."/>
            <person name="Friedman R."/>
            <person name="Frazier M."/>
            <person name="Venter J.C."/>
        </authorList>
    </citation>
    <scope>NUCLEOTIDE SEQUENCE [LARGE SCALE GENOMIC DNA]</scope>
    <source>
        <strain evidence="3 4">SIR-1</strain>
    </source>
</reference>
<dbReference type="Proteomes" id="UP000005801">
    <property type="component" value="Unassembled WGS sequence"/>
</dbReference>
<feature type="compositionally biased region" description="Low complexity" evidence="1">
    <location>
        <begin position="37"/>
        <end position="47"/>
    </location>
</feature>
<evidence type="ECO:0000256" key="2">
    <source>
        <dbReference type="SAM" id="SignalP"/>
    </source>
</evidence>
<gene>
    <name evidence="3" type="ORF">PPSIR1_37609</name>
</gene>
<keyword evidence="2" id="KW-0732">Signal</keyword>
<dbReference type="GO" id="GO:0030288">
    <property type="term" value="C:outer membrane-bounded periplasmic space"/>
    <property type="evidence" value="ECO:0007669"/>
    <property type="project" value="TreeGrafter"/>
</dbReference>
<dbReference type="RefSeq" id="WP_006973938.1">
    <property type="nucleotide sequence ID" value="NZ_ABCS01000055.1"/>
</dbReference>
<dbReference type="InterPro" id="IPR052211">
    <property type="entry name" value="Cpx_auxiliary_protein"/>
</dbReference>
<evidence type="ECO:0008006" key="5">
    <source>
        <dbReference type="Google" id="ProtNLM"/>
    </source>
</evidence>
<feature type="compositionally biased region" description="Basic and acidic residues" evidence="1">
    <location>
        <begin position="206"/>
        <end position="219"/>
    </location>
</feature>